<feature type="domain" description="C2H2-type" evidence="7">
    <location>
        <begin position="108"/>
        <end position="135"/>
    </location>
</feature>
<feature type="domain" description="C2H2-type" evidence="7">
    <location>
        <begin position="231"/>
        <end position="259"/>
    </location>
</feature>
<dbReference type="InterPro" id="IPR013087">
    <property type="entry name" value="Znf_C2H2_type"/>
</dbReference>
<accession>A0A8S4PGY2</accession>
<dbReference type="GO" id="GO:0000978">
    <property type="term" value="F:RNA polymerase II cis-regulatory region sequence-specific DNA binding"/>
    <property type="evidence" value="ECO:0007669"/>
    <property type="project" value="TreeGrafter"/>
</dbReference>
<reference evidence="8" key="1">
    <citation type="submission" date="2022-03" db="EMBL/GenBank/DDBJ databases">
        <authorList>
            <person name="Martin C."/>
        </authorList>
    </citation>
    <scope>NUCLEOTIDE SEQUENCE</scope>
</reference>
<gene>
    <name evidence="8" type="ORF">OFUS_LOCUS17393</name>
</gene>
<proteinExistence type="predicted"/>
<keyword evidence="2" id="KW-0677">Repeat</keyword>
<comment type="caution">
    <text evidence="8">The sequence shown here is derived from an EMBL/GenBank/DDBJ whole genome shotgun (WGS) entry which is preliminary data.</text>
</comment>
<evidence type="ECO:0000313" key="8">
    <source>
        <dbReference type="EMBL" id="CAH1792431.1"/>
    </source>
</evidence>
<dbReference type="OrthoDB" id="6154725at2759"/>
<dbReference type="GO" id="GO:0001228">
    <property type="term" value="F:DNA-binding transcription activator activity, RNA polymerase II-specific"/>
    <property type="evidence" value="ECO:0007669"/>
    <property type="project" value="TreeGrafter"/>
</dbReference>
<dbReference type="SMART" id="SM00355">
    <property type="entry name" value="ZnF_C2H2"/>
    <property type="match status" value="8"/>
</dbReference>
<evidence type="ECO:0000256" key="2">
    <source>
        <dbReference type="ARBA" id="ARBA00022737"/>
    </source>
</evidence>
<keyword evidence="1" id="KW-0479">Metal-binding</keyword>
<keyword evidence="3 6" id="KW-0863">Zinc-finger</keyword>
<feature type="domain" description="C2H2-type" evidence="7">
    <location>
        <begin position="136"/>
        <end position="164"/>
    </location>
</feature>
<keyword evidence="5" id="KW-0539">Nucleus</keyword>
<evidence type="ECO:0000256" key="1">
    <source>
        <dbReference type="ARBA" id="ARBA00022723"/>
    </source>
</evidence>
<name>A0A8S4PGY2_OWEFU</name>
<keyword evidence="4" id="KW-0862">Zinc</keyword>
<evidence type="ECO:0000259" key="7">
    <source>
        <dbReference type="PROSITE" id="PS50157"/>
    </source>
</evidence>
<protein>
    <recommendedName>
        <fullName evidence="7">C2H2-type domain-containing protein</fullName>
    </recommendedName>
</protein>
<dbReference type="Gene3D" id="3.30.160.60">
    <property type="entry name" value="Classic Zinc Finger"/>
    <property type="match status" value="6"/>
</dbReference>
<dbReference type="InterPro" id="IPR036236">
    <property type="entry name" value="Znf_C2H2_sf"/>
</dbReference>
<dbReference type="PANTHER" id="PTHR24393:SF34">
    <property type="entry name" value="PR_SET DOMAIN 13"/>
    <property type="match status" value="1"/>
</dbReference>
<evidence type="ECO:0000313" key="9">
    <source>
        <dbReference type="Proteomes" id="UP000749559"/>
    </source>
</evidence>
<dbReference type="AlphaFoldDB" id="A0A8S4PGY2"/>
<dbReference type="PANTHER" id="PTHR24393">
    <property type="entry name" value="ZINC FINGER PROTEIN"/>
    <property type="match status" value="1"/>
</dbReference>
<evidence type="ECO:0000256" key="4">
    <source>
        <dbReference type="ARBA" id="ARBA00022833"/>
    </source>
</evidence>
<sequence>NLLNVKKGTLVYICQDCGQHFPKVYFYKKHMKEVHKKEPFSCKPCGVEFHLSKKYINHILRSHHGLSYKQLWNVRTTECEDCEVMIQTNNVARHKQVCPRNKDVVKPFQCDICEKAFFYISQLKEHKGSHNQENDFECDICHKKYKHAKGLDTHMKYYHLKLKKMRECKTCHLKLSSEALLQRHYHEKPECVTNETELKNYTCSGCGKVFFAYQSLVQHEAQIHSIGAKRVTCEICGKSYNIEKGLRAHIKVAHQRQLKCVFCEKRFGRKNQLEAHLNTHTNTKPFKCDICEVGFAHSGTLYRHRKGKAHLEKQKEMTPIM</sequence>
<dbReference type="Proteomes" id="UP000749559">
    <property type="component" value="Unassembled WGS sequence"/>
</dbReference>
<dbReference type="GO" id="GO:0005634">
    <property type="term" value="C:nucleus"/>
    <property type="evidence" value="ECO:0007669"/>
    <property type="project" value="TreeGrafter"/>
</dbReference>
<feature type="domain" description="C2H2-type" evidence="7">
    <location>
        <begin position="286"/>
        <end position="315"/>
    </location>
</feature>
<evidence type="ECO:0000256" key="3">
    <source>
        <dbReference type="ARBA" id="ARBA00022771"/>
    </source>
</evidence>
<feature type="domain" description="C2H2-type" evidence="7">
    <location>
        <begin position="12"/>
        <end position="40"/>
    </location>
</feature>
<dbReference type="SUPFAM" id="SSF57667">
    <property type="entry name" value="beta-beta-alpha zinc fingers"/>
    <property type="match status" value="4"/>
</dbReference>
<feature type="domain" description="C2H2-type" evidence="7">
    <location>
        <begin position="258"/>
        <end position="285"/>
    </location>
</feature>
<keyword evidence="9" id="KW-1185">Reference proteome</keyword>
<feature type="non-terminal residue" evidence="8">
    <location>
        <position position="1"/>
    </location>
</feature>
<dbReference type="GO" id="GO:0008270">
    <property type="term" value="F:zinc ion binding"/>
    <property type="evidence" value="ECO:0007669"/>
    <property type="project" value="UniProtKB-KW"/>
</dbReference>
<dbReference type="Pfam" id="PF13912">
    <property type="entry name" value="zf-C2H2_6"/>
    <property type="match status" value="1"/>
</dbReference>
<feature type="domain" description="C2H2-type" evidence="7">
    <location>
        <begin position="201"/>
        <end position="225"/>
    </location>
</feature>
<dbReference type="PROSITE" id="PS00028">
    <property type="entry name" value="ZINC_FINGER_C2H2_1"/>
    <property type="match status" value="7"/>
</dbReference>
<evidence type="ECO:0000256" key="5">
    <source>
        <dbReference type="ARBA" id="ARBA00023242"/>
    </source>
</evidence>
<dbReference type="PROSITE" id="PS50157">
    <property type="entry name" value="ZINC_FINGER_C2H2_2"/>
    <property type="match status" value="7"/>
</dbReference>
<evidence type="ECO:0000256" key="6">
    <source>
        <dbReference type="PROSITE-ProRule" id="PRU00042"/>
    </source>
</evidence>
<dbReference type="Pfam" id="PF00096">
    <property type="entry name" value="zf-C2H2"/>
    <property type="match status" value="5"/>
</dbReference>
<dbReference type="EMBL" id="CAIIXF020000008">
    <property type="protein sequence ID" value="CAH1792431.1"/>
    <property type="molecule type" value="Genomic_DNA"/>
</dbReference>
<organism evidence="8 9">
    <name type="scientific">Owenia fusiformis</name>
    <name type="common">Polychaete worm</name>
    <dbReference type="NCBI Taxonomy" id="6347"/>
    <lineage>
        <taxon>Eukaryota</taxon>
        <taxon>Metazoa</taxon>
        <taxon>Spiralia</taxon>
        <taxon>Lophotrochozoa</taxon>
        <taxon>Annelida</taxon>
        <taxon>Polychaeta</taxon>
        <taxon>Sedentaria</taxon>
        <taxon>Canalipalpata</taxon>
        <taxon>Sabellida</taxon>
        <taxon>Oweniida</taxon>
        <taxon>Oweniidae</taxon>
        <taxon>Owenia</taxon>
    </lineage>
</organism>